<evidence type="ECO:0000256" key="5">
    <source>
        <dbReference type="SAM" id="Coils"/>
    </source>
</evidence>
<evidence type="ECO:0000256" key="6">
    <source>
        <dbReference type="SAM" id="MobiDB-lite"/>
    </source>
</evidence>
<dbReference type="GO" id="GO:0006357">
    <property type="term" value="P:regulation of transcription by RNA polymerase II"/>
    <property type="evidence" value="ECO:0007669"/>
    <property type="project" value="TreeGrafter"/>
</dbReference>
<dbReference type="InterPro" id="IPR024738">
    <property type="entry name" value="Hfi1/Tada1"/>
</dbReference>
<feature type="region of interest" description="Disordered" evidence="6">
    <location>
        <begin position="406"/>
        <end position="425"/>
    </location>
</feature>
<protein>
    <submittedName>
        <fullName evidence="7">Uncharacterized protein</fullName>
    </submittedName>
</protein>
<dbReference type="EMBL" id="KZ819323">
    <property type="protein sequence ID" value="PWN22313.1"/>
    <property type="molecule type" value="Genomic_DNA"/>
</dbReference>
<keyword evidence="4" id="KW-0539">Nucleus</keyword>
<evidence type="ECO:0000256" key="2">
    <source>
        <dbReference type="ARBA" id="ARBA00023015"/>
    </source>
</evidence>
<feature type="compositionally biased region" description="Low complexity" evidence="6">
    <location>
        <begin position="31"/>
        <end position="41"/>
    </location>
</feature>
<dbReference type="GeneID" id="37013684"/>
<dbReference type="PANTHER" id="PTHR21277">
    <property type="entry name" value="TRANSCRIPTIONAL ADAPTER 1"/>
    <property type="match status" value="1"/>
</dbReference>
<feature type="region of interest" description="Disordered" evidence="6">
    <location>
        <begin position="16"/>
        <end position="41"/>
    </location>
</feature>
<accession>A0A316UD63</accession>
<dbReference type="PANTHER" id="PTHR21277:SF5">
    <property type="entry name" value="TRANSCRIPTIONAL ADAPTER 1"/>
    <property type="match status" value="1"/>
</dbReference>
<feature type="compositionally biased region" description="Polar residues" evidence="6">
    <location>
        <begin position="359"/>
        <end position="384"/>
    </location>
</feature>
<dbReference type="GO" id="GO:0005634">
    <property type="term" value="C:nucleus"/>
    <property type="evidence" value="ECO:0007669"/>
    <property type="project" value="UniProtKB-SubCell"/>
</dbReference>
<keyword evidence="2" id="KW-0805">Transcription regulation</keyword>
<comment type="subcellular location">
    <subcellularLocation>
        <location evidence="1">Nucleus</location>
    </subcellularLocation>
</comment>
<feature type="coiled-coil region" evidence="5">
    <location>
        <begin position="216"/>
        <end position="244"/>
    </location>
</feature>
<keyword evidence="3" id="KW-0804">Transcription</keyword>
<dbReference type="GO" id="GO:0003713">
    <property type="term" value="F:transcription coactivator activity"/>
    <property type="evidence" value="ECO:0007669"/>
    <property type="project" value="TreeGrafter"/>
</dbReference>
<gene>
    <name evidence="7" type="ORF">BCV69DRAFT_281319</name>
</gene>
<evidence type="ECO:0000256" key="4">
    <source>
        <dbReference type="ARBA" id="ARBA00023242"/>
    </source>
</evidence>
<dbReference type="RefSeq" id="XP_025349473.1">
    <property type="nucleotide sequence ID" value="XM_025491950.1"/>
</dbReference>
<keyword evidence="8" id="KW-1185">Reference proteome</keyword>
<proteinExistence type="predicted"/>
<dbReference type="STRING" id="1684307.A0A316UD63"/>
<dbReference type="CDD" id="cd22933">
    <property type="entry name" value="HFD_HFI1"/>
    <property type="match status" value="1"/>
</dbReference>
<evidence type="ECO:0000313" key="8">
    <source>
        <dbReference type="Proteomes" id="UP000245942"/>
    </source>
</evidence>
<evidence type="ECO:0000256" key="3">
    <source>
        <dbReference type="ARBA" id="ARBA00023163"/>
    </source>
</evidence>
<reference evidence="7 8" key="1">
    <citation type="journal article" date="2018" name="Mol. Biol. Evol.">
        <title>Broad Genomic Sampling Reveals a Smut Pathogenic Ancestry of the Fungal Clade Ustilaginomycotina.</title>
        <authorList>
            <person name="Kijpornyongpan T."/>
            <person name="Mondo S.J."/>
            <person name="Barry K."/>
            <person name="Sandor L."/>
            <person name="Lee J."/>
            <person name="Lipzen A."/>
            <person name="Pangilinan J."/>
            <person name="LaButti K."/>
            <person name="Hainaut M."/>
            <person name="Henrissat B."/>
            <person name="Grigoriev I.V."/>
            <person name="Spatafora J.W."/>
            <person name="Aime M.C."/>
        </authorList>
    </citation>
    <scope>NUCLEOTIDE SEQUENCE [LARGE SCALE GENOMIC DNA]</scope>
    <source>
        <strain evidence="7 8">MCA 4718</strain>
    </source>
</reference>
<feature type="region of interest" description="Disordered" evidence="6">
    <location>
        <begin position="699"/>
        <end position="718"/>
    </location>
</feature>
<feature type="region of interest" description="Disordered" evidence="6">
    <location>
        <begin position="459"/>
        <end position="495"/>
    </location>
</feature>
<sequence length="732" mass="78111">MGSTSMAEGALHYQKPSANSTAGYHPHQHHPPSSSSLPSAHVPPRVLTLDLKAKLASALGGQGKRYWDALLRFCTAKISRIEFESEARACLKSEDVHLHNSLVLGILYNASSAVPGPSASRKGWGSSGTFSASHSDHQTSIRQAEADAYQQENGDFQPEDVDAEAATASIEPEKRVSILAASFTTAERQRIKSMSKPLSRNLSSIANTSSWAGAGADLLERKRKEEEKKTKENERKRLKELHTEIGGRDWLKEVIAEDLACQENRTTLPAATAQALLRSSKVPLCVESKTLPQLDGLADLMTAPAVEAGLSNGVSMDAADMLSAGLQAHIRNVVSGMILAVRANRAAGGVQLRGPAKQNIESADSSVTSLPGSSSATFYESPNGTSRVELPDFASFDQAYAKIMTSVPSRPSQQSSRNSTSSSSLSTAASSIFTNAAGTRHVGVGPDASVTSLVSTAATTQVGSGSDAGSDVEMDSEKEGKSRAQRNGDTSDDSMVADEYEDEIKDDRVAQHLLKRGPPGADDSGIVLPNSYSPSALPHRPVYRMSVAQSEAPRPSLSLRDLAFFLRLEPHVLVEPAGIGAMERLLAPDADERGAALHQLEWSGSSNLGEEERLAVAARHSAYCKENTEDDAKAEEEDLNSIHRRPIAALPSLQALRGASAPSSPLPGRKGYLVKQQAPLSLLLHRDIVLSKRKQHAAGIEDAQATTKRSNHHTDPLSEVVDPVRLLAGYCS</sequence>
<feature type="region of interest" description="Disordered" evidence="6">
    <location>
        <begin position="357"/>
        <end position="384"/>
    </location>
</feature>
<evidence type="ECO:0000256" key="1">
    <source>
        <dbReference type="ARBA" id="ARBA00004123"/>
    </source>
</evidence>
<evidence type="ECO:0000313" key="7">
    <source>
        <dbReference type="EMBL" id="PWN22313.1"/>
    </source>
</evidence>
<dbReference type="GO" id="GO:0000124">
    <property type="term" value="C:SAGA complex"/>
    <property type="evidence" value="ECO:0007669"/>
    <property type="project" value="TreeGrafter"/>
</dbReference>
<dbReference type="OrthoDB" id="10264870at2759"/>
<organism evidence="7 8">
    <name type="scientific">Pseudomicrostroma glucosiphilum</name>
    <dbReference type="NCBI Taxonomy" id="1684307"/>
    <lineage>
        <taxon>Eukaryota</taxon>
        <taxon>Fungi</taxon>
        <taxon>Dikarya</taxon>
        <taxon>Basidiomycota</taxon>
        <taxon>Ustilaginomycotina</taxon>
        <taxon>Exobasidiomycetes</taxon>
        <taxon>Microstromatales</taxon>
        <taxon>Microstromatales incertae sedis</taxon>
        <taxon>Pseudomicrostroma</taxon>
    </lineage>
</organism>
<dbReference type="AlphaFoldDB" id="A0A316UD63"/>
<dbReference type="Pfam" id="PF12767">
    <property type="entry name" value="SAGA-Tad1"/>
    <property type="match status" value="1"/>
</dbReference>
<dbReference type="Proteomes" id="UP000245942">
    <property type="component" value="Unassembled WGS sequence"/>
</dbReference>
<name>A0A316UD63_9BASI</name>
<keyword evidence="5" id="KW-0175">Coiled coil</keyword>